<dbReference type="InterPro" id="IPR005302">
    <property type="entry name" value="MoCF_Sase_C"/>
</dbReference>
<evidence type="ECO:0000313" key="3">
    <source>
        <dbReference type="Proteomes" id="UP001610100"/>
    </source>
</evidence>
<name>A0ABW7MYM8_9FLAO</name>
<keyword evidence="3" id="KW-1185">Reference proteome</keyword>
<feature type="domain" description="MOSC" evidence="1">
    <location>
        <begin position="28"/>
        <end position="163"/>
    </location>
</feature>
<comment type="caution">
    <text evidence="2">The sequence shown here is derived from an EMBL/GenBank/DDBJ whole genome shotgun (WGS) entry which is preliminary data.</text>
</comment>
<dbReference type="Gene3D" id="2.40.33.20">
    <property type="entry name" value="PK beta-barrel domain-like"/>
    <property type="match status" value="1"/>
</dbReference>
<evidence type="ECO:0000259" key="1">
    <source>
        <dbReference type="PROSITE" id="PS51340"/>
    </source>
</evidence>
<protein>
    <submittedName>
        <fullName evidence="2">MOSC domain-containing protein</fullName>
    </submittedName>
</protein>
<dbReference type="InterPro" id="IPR052353">
    <property type="entry name" value="Benzoxazolinone_Detox_Enz"/>
</dbReference>
<reference evidence="2 3" key="1">
    <citation type="submission" date="2024-02" db="EMBL/GenBank/DDBJ databases">
        <title>A Gaetbulibacter species isolated from tidal flats and genomic insights of their niches.</title>
        <authorList>
            <person name="Ye Y."/>
        </authorList>
    </citation>
    <scope>NUCLEOTIDE SEQUENCE [LARGE SCALE GENOMIC DNA]</scope>
    <source>
        <strain evidence="2 3">KYW382</strain>
    </source>
</reference>
<dbReference type="RefSeq" id="WP_344741141.1">
    <property type="nucleotide sequence ID" value="NZ_BAABAY010000002.1"/>
</dbReference>
<organism evidence="2 3">
    <name type="scientific">Gaetbulibacter aestuarii</name>
    <dbReference type="NCBI Taxonomy" id="1502358"/>
    <lineage>
        <taxon>Bacteria</taxon>
        <taxon>Pseudomonadati</taxon>
        <taxon>Bacteroidota</taxon>
        <taxon>Flavobacteriia</taxon>
        <taxon>Flavobacteriales</taxon>
        <taxon>Flavobacteriaceae</taxon>
        <taxon>Gaetbulibacter</taxon>
    </lineage>
</organism>
<dbReference type="PANTHER" id="PTHR30212:SF2">
    <property type="entry name" value="PROTEIN YIIM"/>
    <property type="match status" value="1"/>
</dbReference>
<dbReference type="SUPFAM" id="SSF50800">
    <property type="entry name" value="PK beta-barrel domain-like"/>
    <property type="match status" value="1"/>
</dbReference>
<sequence length="211" mass="23869">MKITATNIASPRQITFKGRTETTGIYKQPVESGIFLGSEDVANDEVTDRKHHGGLYKACYLFSGDHYAYWEELYPELDWQYGMFGENITVSAMDDCKLTIGSIYAVGDAEIQITIPREPCYKLGVKFGSQEIINQFVSHGFPGTYARVLKEGRVKPGDTFKLLKEVKNGITTTQFFRLLYDKNKDIGHLKKALENEGVPPQKRNKLKKFLG</sequence>
<evidence type="ECO:0000313" key="2">
    <source>
        <dbReference type="EMBL" id="MFH6771916.1"/>
    </source>
</evidence>
<dbReference type="InterPro" id="IPR011037">
    <property type="entry name" value="Pyrv_Knase-like_insert_dom_sf"/>
</dbReference>
<dbReference type="PROSITE" id="PS51340">
    <property type="entry name" value="MOSC"/>
    <property type="match status" value="1"/>
</dbReference>
<dbReference type="EMBL" id="JBAWKB010000002">
    <property type="protein sequence ID" value="MFH6771916.1"/>
    <property type="molecule type" value="Genomic_DNA"/>
</dbReference>
<accession>A0ABW7MYM8</accession>
<dbReference type="Pfam" id="PF03473">
    <property type="entry name" value="MOSC"/>
    <property type="match status" value="1"/>
</dbReference>
<proteinExistence type="predicted"/>
<dbReference type="PANTHER" id="PTHR30212">
    <property type="entry name" value="PROTEIN YIIM"/>
    <property type="match status" value="1"/>
</dbReference>
<gene>
    <name evidence="2" type="ORF">V8G58_08230</name>
</gene>
<dbReference type="Proteomes" id="UP001610100">
    <property type="component" value="Unassembled WGS sequence"/>
</dbReference>